<dbReference type="InterPro" id="IPR013785">
    <property type="entry name" value="Aldolase_TIM"/>
</dbReference>
<feature type="binding site" evidence="9">
    <location>
        <position position="163"/>
    </location>
    <ligand>
        <name>FMN</name>
        <dbReference type="ChEBI" id="CHEBI:58210"/>
    </ligand>
</feature>
<feature type="binding site" evidence="9">
    <location>
        <begin position="334"/>
        <end position="335"/>
    </location>
    <ligand>
        <name>FMN</name>
        <dbReference type="ChEBI" id="CHEBI:58210"/>
    </ligand>
</feature>
<evidence type="ECO:0000256" key="7">
    <source>
        <dbReference type="ARBA" id="ARBA00083297"/>
    </source>
</evidence>
<evidence type="ECO:0000256" key="3">
    <source>
        <dbReference type="ARBA" id="ARBA00022643"/>
    </source>
</evidence>
<feature type="binding site" evidence="9">
    <location>
        <begin position="84"/>
        <end position="86"/>
    </location>
    <ligand>
        <name>FMN</name>
        <dbReference type="ChEBI" id="CHEBI:58210"/>
    </ligand>
</feature>
<evidence type="ECO:0000313" key="12">
    <source>
        <dbReference type="EMBL" id="CDP35845.1"/>
    </source>
</evidence>
<dbReference type="CDD" id="cd02809">
    <property type="entry name" value="alpha_hydroxyacid_oxid_FMN"/>
    <property type="match status" value="1"/>
</dbReference>
<gene>
    <name evidence="12" type="ORF">GNLVRS02_ARAD1C44770g</name>
</gene>
<feature type="binding site" evidence="9">
    <location>
        <position position="137"/>
    </location>
    <ligand>
        <name>glyoxylate</name>
        <dbReference type="ChEBI" id="CHEBI:36655"/>
    </ligand>
</feature>
<comment type="cofactor">
    <cofactor evidence="1">
        <name>FMN</name>
        <dbReference type="ChEBI" id="CHEBI:58210"/>
    </cofactor>
</comment>
<organism evidence="12">
    <name type="scientific">Blastobotrys adeninivorans</name>
    <name type="common">Yeast</name>
    <name type="synonym">Arxula adeninivorans</name>
    <dbReference type="NCBI Taxonomy" id="409370"/>
    <lineage>
        <taxon>Eukaryota</taxon>
        <taxon>Fungi</taxon>
        <taxon>Dikarya</taxon>
        <taxon>Ascomycota</taxon>
        <taxon>Saccharomycotina</taxon>
        <taxon>Dipodascomycetes</taxon>
        <taxon>Dipodascales</taxon>
        <taxon>Trichomonascaceae</taxon>
        <taxon>Blastobotrys</taxon>
    </lineage>
</organism>
<evidence type="ECO:0000259" key="11">
    <source>
        <dbReference type="PROSITE" id="PS51349"/>
    </source>
</evidence>
<dbReference type="Pfam" id="PF01070">
    <property type="entry name" value="FMN_dh"/>
    <property type="match status" value="1"/>
</dbReference>
<feature type="domain" description="FMN hydroxy acid dehydrogenase" evidence="11">
    <location>
        <begin position="3"/>
        <end position="385"/>
    </location>
</feature>
<feature type="region of interest" description="Disordered" evidence="10">
    <location>
        <begin position="201"/>
        <end position="221"/>
    </location>
</feature>
<evidence type="ECO:0000256" key="4">
    <source>
        <dbReference type="ARBA" id="ARBA00023002"/>
    </source>
</evidence>
<comment type="similarity">
    <text evidence="5">Belongs to the FMN-dependent alpha-hydroxy acid dehydrogenase family.</text>
</comment>
<dbReference type="GO" id="GO:0016491">
    <property type="term" value="F:oxidoreductase activity"/>
    <property type="evidence" value="ECO:0007669"/>
    <property type="project" value="UniProtKB-KW"/>
</dbReference>
<dbReference type="InterPro" id="IPR037396">
    <property type="entry name" value="FMN_HAD"/>
</dbReference>
<reference evidence="12" key="1">
    <citation type="submission" date="2014-02" db="EMBL/GenBank/DDBJ databases">
        <authorList>
            <person name="Genoscope - CEA"/>
        </authorList>
    </citation>
    <scope>NUCLEOTIDE SEQUENCE</scope>
    <source>
        <strain evidence="12">LS3</strain>
    </source>
</reference>
<feature type="binding site" evidence="9">
    <location>
        <position position="256"/>
    </location>
    <ligand>
        <name>FMN</name>
        <dbReference type="ChEBI" id="CHEBI:58210"/>
    </ligand>
</feature>
<dbReference type="GO" id="GO:0005737">
    <property type="term" value="C:cytoplasm"/>
    <property type="evidence" value="ECO:0007669"/>
    <property type="project" value="UniProtKB-ARBA"/>
</dbReference>
<evidence type="ECO:0000256" key="6">
    <source>
        <dbReference type="ARBA" id="ARBA00073420"/>
    </source>
</evidence>
<dbReference type="SUPFAM" id="SSF51395">
    <property type="entry name" value="FMN-linked oxidoreductases"/>
    <property type="match status" value="1"/>
</dbReference>
<feature type="binding site" evidence="9">
    <location>
        <position position="113"/>
    </location>
    <ligand>
        <name>FMN</name>
        <dbReference type="ChEBI" id="CHEBI:58210"/>
    </ligand>
</feature>
<feature type="binding site" evidence="9">
    <location>
        <position position="172"/>
    </location>
    <ligand>
        <name>glyoxylate</name>
        <dbReference type="ChEBI" id="CHEBI:36655"/>
    </ligand>
</feature>
<dbReference type="PROSITE" id="PS51349">
    <property type="entry name" value="FMN_HYDROXY_ACID_DH_2"/>
    <property type="match status" value="1"/>
</dbReference>
<evidence type="ECO:0000256" key="1">
    <source>
        <dbReference type="ARBA" id="ARBA00001917"/>
    </source>
</evidence>
<dbReference type="PhylomeDB" id="A0A060T411"/>
<keyword evidence="3 9" id="KW-0288">FMN</keyword>
<dbReference type="InterPro" id="IPR012133">
    <property type="entry name" value="Alpha-hydoxy_acid_DH_FMN"/>
</dbReference>
<dbReference type="PANTHER" id="PTHR10578">
    <property type="entry name" value="S -2-HYDROXY-ACID OXIDASE-RELATED"/>
    <property type="match status" value="1"/>
</dbReference>
<feature type="binding site" evidence="9">
    <location>
        <begin position="311"/>
        <end position="315"/>
    </location>
    <ligand>
        <name>FMN</name>
        <dbReference type="ChEBI" id="CHEBI:58210"/>
    </ligand>
</feature>
<dbReference type="AlphaFoldDB" id="A0A060T411"/>
<protein>
    <recommendedName>
        <fullName evidence="6">Oxidase FUB9</fullName>
    </recommendedName>
    <alternativeName>
        <fullName evidence="7">Fusaric acid biosynthesis protein 9</fullName>
    </alternativeName>
</protein>
<feature type="binding site" evidence="9">
    <location>
        <position position="280"/>
    </location>
    <ligand>
        <name>glyoxylate</name>
        <dbReference type="ChEBI" id="CHEBI:36655"/>
    </ligand>
</feature>
<name>A0A060T411_BLAAD</name>
<feature type="binding site" evidence="9">
    <location>
        <position position="29"/>
    </location>
    <ligand>
        <name>glyoxylate</name>
        <dbReference type="ChEBI" id="CHEBI:36655"/>
    </ligand>
</feature>
<evidence type="ECO:0000256" key="10">
    <source>
        <dbReference type="SAM" id="MobiDB-lite"/>
    </source>
</evidence>
<dbReference type="PANTHER" id="PTHR10578:SF107">
    <property type="entry name" value="2-HYDROXYACID OXIDASE 1"/>
    <property type="match status" value="1"/>
</dbReference>
<feature type="active site" description="Proton acceptor" evidence="8">
    <location>
        <position position="280"/>
    </location>
</feature>
<dbReference type="PIRSF" id="PIRSF000138">
    <property type="entry name" value="Al-hdrx_acd_dh"/>
    <property type="match status" value="1"/>
</dbReference>
<feature type="binding site" evidence="9">
    <location>
        <position position="278"/>
    </location>
    <ligand>
        <name>FMN</name>
        <dbReference type="ChEBI" id="CHEBI:58210"/>
    </ligand>
</feature>
<evidence type="ECO:0000256" key="5">
    <source>
        <dbReference type="ARBA" id="ARBA00024042"/>
    </source>
</evidence>
<feature type="binding site" evidence="9">
    <location>
        <position position="283"/>
    </location>
    <ligand>
        <name>glyoxylate</name>
        <dbReference type="ChEBI" id="CHEBI:36655"/>
    </ligand>
</feature>
<keyword evidence="2 9" id="KW-0285">Flavoprotein</keyword>
<dbReference type="InterPro" id="IPR000262">
    <property type="entry name" value="FMN-dep_DH"/>
</dbReference>
<proteinExistence type="inferred from homology"/>
<evidence type="ECO:0000256" key="8">
    <source>
        <dbReference type="PIRSR" id="PIRSR000138-1"/>
    </source>
</evidence>
<accession>A0A060T411</accession>
<keyword evidence="4" id="KW-0560">Oxidoreductase</keyword>
<dbReference type="GO" id="GO:0010181">
    <property type="term" value="F:FMN binding"/>
    <property type="evidence" value="ECO:0007669"/>
    <property type="project" value="InterPro"/>
</dbReference>
<feature type="binding site" evidence="9">
    <location>
        <position position="135"/>
    </location>
    <ligand>
        <name>FMN</name>
        <dbReference type="ChEBI" id="CHEBI:58210"/>
    </ligand>
</feature>
<dbReference type="InterPro" id="IPR008259">
    <property type="entry name" value="FMN_hydac_DH_AS"/>
</dbReference>
<dbReference type="PROSITE" id="PS00557">
    <property type="entry name" value="FMN_HYDROXY_ACID_DH_1"/>
    <property type="match status" value="1"/>
</dbReference>
<dbReference type="EMBL" id="HG937693">
    <property type="protein sequence ID" value="CDP35845.1"/>
    <property type="molecule type" value="Genomic_DNA"/>
</dbReference>
<dbReference type="Gene3D" id="3.20.20.70">
    <property type="entry name" value="Aldolase class I"/>
    <property type="match status" value="1"/>
</dbReference>
<sequence length="390" mass="43001">MAPNLGKILNLADLEKAAMPMAEKQARDYWQTGANETQTVRENVEAFDRYRIRARAMRNVARVDVSPRKELFGKKYDVPVGIAPSAYHQMATSDGECATARAAKSHNWPMGLSSYSNKPFDEVKAAGGDSVVFFQLYVFKNRKTTEKLVKAVEKAGYKALLLTVDTPYVGQRELDIINNFKLPYYLSHGNFDKIAAGEVKPGVDPDNKAQVGGPDDNKTSTDNYATVSENVIDPSICWEETIPWLRSLTNMEIWVKGIATSEDAELAVQAGVDGIWVSNHGGRQLDSTLATVDSLPEVVDAVRGRVPVHVDGGIRRGNDIFKMLALGADFVWIGRPVIYGLQYDGQQGLELTQDILVNDFRRTMALAGCRNTSEIKRSCLARVGPAVTKL</sequence>
<dbReference type="FunFam" id="3.20.20.70:FF:000056">
    <property type="entry name" value="hydroxyacid oxidase 2"/>
    <property type="match status" value="1"/>
</dbReference>
<evidence type="ECO:0000256" key="9">
    <source>
        <dbReference type="PIRSR" id="PIRSR000138-2"/>
    </source>
</evidence>
<reference evidence="12" key="2">
    <citation type="submission" date="2014-06" db="EMBL/GenBank/DDBJ databases">
        <title>The complete genome of Blastobotrys (Arxula) adeninivorans LS3 - a yeast of biotechnological interest.</title>
        <authorList>
            <person name="Kunze G."/>
            <person name="Gaillardin C."/>
            <person name="Czernicka M."/>
            <person name="Durrens P."/>
            <person name="Martin T."/>
            <person name="Boer E."/>
            <person name="Gabaldon T."/>
            <person name="Cruz J."/>
            <person name="Talla E."/>
            <person name="Marck C."/>
            <person name="Goffeau A."/>
            <person name="Barbe V."/>
            <person name="Baret P."/>
            <person name="Baronian K."/>
            <person name="Beier S."/>
            <person name="Bleykasten C."/>
            <person name="Bode R."/>
            <person name="Casaregola S."/>
            <person name="Despons L."/>
            <person name="Fairhead C."/>
            <person name="Giersberg M."/>
            <person name="Gierski P."/>
            <person name="Hahnel U."/>
            <person name="Hartmann A."/>
            <person name="Jankowska D."/>
            <person name="Jubin C."/>
            <person name="Jung P."/>
            <person name="Lafontaine I."/>
            <person name="Leh-Louis V."/>
            <person name="Lemaire M."/>
            <person name="Marcet-Houben M."/>
            <person name="Mascher M."/>
            <person name="Morel G."/>
            <person name="Richard G.-F."/>
            <person name="Riechen J."/>
            <person name="Sacerdot C."/>
            <person name="Sarkar A."/>
            <person name="Savel G."/>
            <person name="Schacherer J."/>
            <person name="Sherman D."/>
            <person name="Straub M.-L."/>
            <person name="Stein N."/>
            <person name="Thierry A."/>
            <person name="Trautwein-Schult A."/>
            <person name="Westhof E."/>
            <person name="Worch S."/>
            <person name="Dujon B."/>
            <person name="Souciet J.-L."/>
            <person name="Wincker P."/>
            <person name="Scholz U."/>
            <person name="Neuveglise N."/>
        </authorList>
    </citation>
    <scope>NUCLEOTIDE SEQUENCE</scope>
    <source>
        <strain evidence="12">LS3</strain>
    </source>
</reference>
<evidence type="ECO:0000256" key="2">
    <source>
        <dbReference type="ARBA" id="ARBA00022630"/>
    </source>
</evidence>